<feature type="compositionally biased region" description="Polar residues" evidence="1">
    <location>
        <begin position="173"/>
        <end position="202"/>
    </location>
</feature>
<keyword evidence="2" id="KW-0472">Membrane</keyword>
<dbReference type="Proteomes" id="UP000094527">
    <property type="component" value="Unassembled WGS sequence"/>
</dbReference>
<feature type="transmembrane region" description="Helical" evidence="2">
    <location>
        <begin position="35"/>
        <end position="52"/>
    </location>
</feature>
<accession>A0A1D2NBL7</accession>
<evidence type="ECO:0000313" key="4">
    <source>
        <dbReference type="Proteomes" id="UP000094527"/>
    </source>
</evidence>
<organism evidence="3 4">
    <name type="scientific">Orchesella cincta</name>
    <name type="common">Springtail</name>
    <name type="synonym">Podura cincta</name>
    <dbReference type="NCBI Taxonomy" id="48709"/>
    <lineage>
        <taxon>Eukaryota</taxon>
        <taxon>Metazoa</taxon>
        <taxon>Ecdysozoa</taxon>
        <taxon>Arthropoda</taxon>
        <taxon>Hexapoda</taxon>
        <taxon>Collembola</taxon>
        <taxon>Entomobryomorpha</taxon>
        <taxon>Entomobryoidea</taxon>
        <taxon>Orchesellidae</taxon>
        <taxon>Orchesellinae</taxon>
        <taxon>Orchesella</taxon>
    </lineage>
</organism>
<protein>
    <submittedName>
        <fullName evidence="3">Uncharacterized protein</fullName>
    </submittedName>
</protein>
<keyword evidence="2" id="KW-0812">Transmembrane</keyword>
<dbReference type="AlphaFoldDB" id="A0A1D2NBL7"/>
<keyword evidence="4" id="KW-1185">Reference proteome</keyword>
<sequence>MRYSLPLENYSLLSQLGSSHLKVLNMDYKTGSCPLGFLTLFLIFWINFSYGIPHHKSSLDKGHRTTDLLYSLQLSSAIPAGTTTMVPSVNNDNNKENTAQLPMFPIRKKRDTTGKASAGLNDIQYLFSPSVDLQKYLVLLQSKPKMTYVDVDDYEDDYEPAIDLALGKKPGNMRSSGGDSNDIQGNTWASEEPTSAISLNKSGEQKVTFHT</sequence>
<name>A0A1D2NBL7_ORCCI</name>
<gene>
    <name evidence="3" type="ORF">Ocin01_04215</name>
</gene>
<keyword evidence="2" id="KW-1133">Transmembrane helix</keyword>
<evidence type="ECO:0000313" key="3">
    <source>
        <dbReference type="EMBL" id="ODN02475.1"/>
    </source>
</evidence>
<evidence type="ECO:0000256" key="1">
    <source>
        <dbReference type="SAM" id="MobiDB-lite"/>
    </source>
</evidence>
<comment type="caution">
    <text evidence="3">The sequence shown here is derived from an EMBL/GenBank/DDBJ whole genome shotgun (WGS) entry which is preliminary data.</text>
</comment>
<evidence type="ECO:0000256" key="2">
    <source>
        <dbReference type="SAM" id="Phobius"/>
    </source>
</evidence>
<feature type="region of interest" description="Disordered" evidence="1">
    <location>
        <begin position="167"/>
        <end position="211"/>
    </location>
</feature>
<dbReference type="EMBL" id="LJIJ01000110">
    <property type="protein sequence ID" value="ODN02475.1"/>
    <property type="molecule type" value="Genomic_DNA"/>
</dbReference>
<reference evidence="3 4" key="1">
    <citation type="journal article" date="2016" name="Genome Biol. Evol.">
        <title>Gene Family Evolution Reflects Adaptation to Soil Environmental Stressors in the Genome of the Collembolan Orchesella cincta.</title>
        <authorList>
            <person name="Faddeeva-Vakhrusheva A."/>
            <person name="Derks M.F."/>
            <person name="Anvar S.Y."/>
            <person name="Agamennone V."/>
            <person name="Suring W."/>
            <person name="Smit S."/>
            <person name="van Straalen N.M."/>
            <person name="Roelofs D."/>
        </authorList>
    </citation>
    <scope>NUCLEOTIDE SEQUENCE [LARGE SCALE GENOMIC DNA]</scope>
    <source>
        <tissue evidence="3">Mixed pool</tissue>
    </source>
</reference>
<proteinExistence type="predicted"/>